<evidence type="ECO:0000259" key="1">
    <source>
        <dbReference type="Pfam" id="PF08242"/>
    </source>
</evidence>
<organism evidence="2 3">
    <name type="scientific">Odinarchaeota yellowstonii (strain LCB_4)</name>
    <dbReference type="NCBI Taxonomy" id="1841599"/>
    <lineage>
        <taxon>Archaea</taxon>
        <taxon>Promethearchaeati</taxon>
        <taxon>Candidatus Odinarchaeota</taxon>
        <taxon>Candidatus Odinarchaeia</taxon>
        <taxon>Candidatus Odinarchaeales</taxon>
        <taxon>Candidatus Odinarchaeaceae</taxon>
        <taxon>Candidatus Odinarchaeum</taxon>
    </lineage>
</organism>
<dbReference type="Pfam" id="PF08242">
    <property type="entry name" value="Methyltransf_12"/>
    <property type="match status" value="1"/>
</dbReference>
<reference evidence="2" key="1">
    <citation type="journal article" date="2017" name="Nature">
        <title>Asgard archaea illuminate the origin of eukaryotic cellular complexity.</title>
        <authorList>
            <person name="Zaremba-Niedzwiedzka K."/>
            <person name="Caceres E.F."/>
            <person name="Saw J.H."/>
            <person name="Backstrom D."/>
            <person name="Juzokaite L."/>
            <person name="Vancaester E."/>
            <person name="Seitz K.W."/>
            <person name="Anantharaman K."/>
            <person name="Starnawski P."/>
            <person name="Kjeldsen K.U."/>
            <person name="Scott M.B."/>
            <person name="Nunoura T."/>
            <person name="Banfield J.F."/>
            <person name="Schramm A."/>
            <person name="Baker B.J."/>
            <person name="Spang A."/>
            <person name="Ettema T.J.G."/>
        </authorList>
    </citation>
    <scope>NUCLEOTIDE SEQUENCE</scope>
    <source>
        <strain evidence="2">LCB_4</strain>
    </source>
</reference>
<dbReference type="InterPro" id="IPR013217">
    <property type="entry name" value="Methyltransf_12"/>
</dbReference>
<dbReference type="EMBL" id="CP091871">
    <property type="protein sequence ID" value="WEU40412.1"/>
    <property type="molecule type" value="Genomic_DNA"/>
</dbReference>
<dbReference type="SUPFAM" id="SSF53335">
    <property type="entry name" value="S-adenosyl-L-methionine-dependent methyltransferases"/>
    <property type="match status" value="1"/>
</dbReference>
<keyword evidence="2" id="KW-0808">Transferase</keyword>
<dbReference type="KEGG" id="oyw:OdinLCB4_000315"/>
<accession>A0AAF0D2F6</accession>
<protein>
    <submittedName>
        <fullName evidence="2">Methyltransferase domain-containing protein</fullName>
    </submittedName>
</protein>
<dbReference type="Gene3D" id="3.40.50.150">
    <property type="entry name" value="Vaccinia Virus protein VP39"/>
    <property type="match status" value="1"/>
</dbReference>
<proteinExistence type="predicted"/>
<sequence>MPHIFNPENIKVLEDPERERYLPTRVFSDIIKEVVDEGKRNIACEIGVGAGYFTMPLAALFKKVYAIDLSAEMLGYLRSKACAKKIENIKFIQTDKPPVIEEPVDLILFSNVLHELKNLEDYIKWASTKTNIIIDIDWKKENTPGGPPLSDRISLEGAVNMLVKHGFETKNYNVYPYHYFLVGVRYK</sequence>
<name>A0AAF0D2F6_ODILC</name>
<feature type="domain" description="Methyltransferase type 12" evidence="1">
    <location>
        <begin position="45"/>
        <end position="124"/>
    </location>
</feature>
<gene>
    <name evidence="2" type="ORF">OdinLCB4_000315</name>
</gene>
<dbReference type="CDD" id="cd02440">
    <property type="entry name" value="AdoMet_MTases"/>
    <property type="match status" value="1"/>
</dbReference>
<dbReference type="InterPro" id="IPR029063">
    <property type="entry name" value="SAM-dependent_MTases_sf"/>
</dbReference>
<dbReference type="Proteomes" id="UP000186851">
    <property type="component" value="Chromosome"/>
</dbReference>
<dbReference type="GO" id="GO:0032259">
    <property type="term" value="P:methylation"/>
    <property type="evidence" value="ECO:0007669"/>
    <property type="project" value="UniProtKB-KW"/>
</dbReference>
<dbReference type="GO" id="GO:0008168">
    <property type="term" value="F:methyltransferase activity"/>
    <property type="evidence" value="ECO:0007669"/>
    <property type="project" value="UniProtKB-KW"/>
</dbReference>
<reference evidence="2" key="2">
    <citation type="journal article" date="2022" name="Nat. Microbiol.">
        <title>A closed Candidatus Odinarchaeum chromosome exposes Asgard archaeal viruses.</title>
        <authorList>
            <person name="Tamarit D."/>
            <person name="Caceres E.F."/>
            <person name="Krupovic M."/>
            <person name="Nijland R."/>
            <person name="Eme L."/>
            <person name="Robinson N.P."/>
            <person name="Ettema T.J.G."/>
        </authorList>
    </citation>
    <scope>NUCLEOTIDE SEQUENCE</scope>
    <source>
        <strain evidence="2">LCB_4</strain>
    </source>
</reference>
<dbReference type="AlphaFoldDB" id="A0AAF0D2F6"/>
<evidence type="ECO:0000313" key="3">
    <source>
        <dbReference type="Proteomes" id="UP000186851"/>
    </source>
</evidence>
<keyword evidence="2" id="KW-0489">Methyltransferase</keyword>
<evidence type="ECO:0000313" key="2">
    <source>
        <dbReference type="EMBL" id="WEU40412.1"/>
    </source>
</evidence>